<evidence type="ECO:0000256" key="4">
    <source>
        <dbReference type="ARBA" id="ARBA00023163"/>
    </source>
</evidence>
<evidence type="ECO:0000313" key="6">
    <source>
        <dbReference type="EMBL" id="GIO33921.1"/>
    </source>
</evidence>
<organism evidence="6 7">
    <name type="scientific">Paenibacillus albilobatus</name>
    <dbReference type="NCBI Taxonomy" id="2716884"/>
    <lineage>
        <taxon>Bacteria</taxon>
        <taxon>Bacillati</taxon>
        <taxon>Bacillota</taxon>
        <taxon>Bacilli</taxon>
        <taxon>Bacillales</taxon>
        <taxon>Paenibacillaceae</taxon>
        <taxon>Paenibacillus</taxon>
    </lineage>
</organism>
<dbReference type="InterPro" id="IPR050204">
    <property type="entry name" value="AraC_XylS_family_regulators"/>
</dbReference>
<sequence length="286" mass="31956">MKLHITYDNPIPINAFEWTPAAHRQPPHVHESLEIGLCLSGKGLFFFGNKRYEAGPGDLFLVNSEEPHIAQADPADPSRYLFINFDAALLLKEEPGLLLPFSYRAARFCNHIPGGSALARQLIPWMLAVAEELREKAPGYPAMAKSALIQLCGRLLRHYNDRLTDEERSGMVQSARHAQALAALVEQRHREPISLKELADELGLSVSRVSRAFLEATGYRFSEYVSLLRVQTAIRDLAGTDKTVAEIAFDCGFQSMATFYRIFNEKVGMSPNAYRQSGGNFSESKK</sequence>
<dbReference type="PANTHER" id="PTHR46796">
    <property type="entry name" value="HTH-TYPE TRANSCRIPTIONAL ACTIVATOR RHAS-RELATED"/>
    <property type="match status" value="1"/>
</dbReference>
<protein>
    <submittedName>
        <fullName evidence="6">AraC family transcriptional regulator</fullName>
    </submittedName>
</protein>
<dbReference type="InterPro" id="IPR014710">
    <property type="entry name" value="RmlC-like_jellyroll"/>
</dbReference>
<dbReference type="SUPFAM" id="SSF51215">
    <property type="entry name" value="Regulatory protein AraC"/>
    <property type="match status" value="1"/>
</dbReference>
<gene>
    <name evidence="6" type="ORF">J2TS6_50620</name>
</gene>
<evidence type="ECO:0000313" key="7">
    <source>
        <dbReference type="Proteomes" id="UP000679779"/>
    </source>
</evidence>
<evidence type="ECO:0000259" key="5">
    <source>
        <dbReference type="PROSITE" id="PS01124"/>
    </source>
</evidence>
<dbReference type="PRINTS" id="PR00032">
    <property type="entry name" value="HTHARAC"/>
</dbReference>
<dbReference type="PROSITE" id="PS00041">
    <property type="entry name" value="HTH_ARAC_FAMILY_1"/>
    <property type="match status" value="1"/>
</dbReference>
<dbReference type="InterPro" id="IPR003313">
    <property type="entry name" value="AraC-bd"/>
</dbReference>
<dbReference type="Proteomes" id="UP000679779">
    <property type="component" value="Unassembled WGS sequence"/>
</dbReference>
<dbReference type="EMBL" id="BORQ01000007">
    <property type="protein sequence ID" value="GIO33921.1"/>
    <property type="molecule type" value="Genomic_DNA"/>
</dbReference>
<keyword evidence="7" id="KW-1185">Reference proteome</keyword>
<keyword evidence="4" id="KW-0804">Transcription</keyword>
<dbReference type="SUPFAM" id="SSF46689">
    <property type="entry name" value="Homeodomain-like"/>
    <property type="match status" value="2"/>
</dbReference>
<keyword evidence="2" id="KW-0238">DNA-binding</keyword>
<reference evidence="6" key="1">
    <citation type="submission" date="2021-03" db="EMBL/GenBank/DDBJ databases">
        <title>Antimicrobial resistance genes in bacteria isolated from Japanese honey, and their potential for conferring macrolide and lincosamide resistance in the American foulbrood pathogen Paenibacillus larvae.</title>
        <authorList>
            <person name="Okamoto M."/>
            <person name="Kumagai M."/>
            <person name="Kanamori H."/>
            <person name="Takamatsu D."/>
        </authorList>
    </citation>
    <scope>NUCLEOTIDE SEQUENCE</scope>
    <source>
        <strain evidence="6">J2TS6</strain>
    </source>
</reference>
<keyword evidence="1" id="KW-0805">Transcription regulation</keyword>
<dbReference type="GO" id="GO:0003700">
    <property type="term" value="F:DNA-binding transcription factor activity"/>
    <property type="evidence" value="ECO:0007669"/>
    <property type="project" value="InterPro"/>
</dbReference>
<dbReference type="Gene3D" id="1.10.10.60">
    <property type="entry name" value="Homeodomain-like"/>
    <property type="match status" value="2"/>
</dbReference>
<feature type="domain" description="HTH araC/xylS-type" evidence="5">
    <location>
        <begin position="179"/>
        <end position="277"/>
    </location>
</feature>
<evidence type="ECO:0000256" key="3">
    <source>
        <dbReference type="ARBA" id="ARBA00023159"/>
    </source>
</evidence>
<dbReference type="AlphaFoldDB" id="A0A919XJ75"/>
<accession>A0A919XJ75</accession>
<dbReference type="Pfam" id="PF12833">
    <property type="entry name" value="HTH_18"/>
    <property type="match status" value="1"/>
</dbReference>
<dbReference type="InterPro" id="IPR037923">
    <property type="entry name" value="HTH-like"/>
</dbReference>
<dbReference type="SMART" id="SM00342">
    <property type="entry name" value="HTH_ARAC"/>
    <property type="match status" value="1"/>
</dbReference>
<dbReference type="InterPro" id="IPR009057">
    <property type="entry name" value="Homeodomain-like_sf"/>
</dbReference>
<dbReference type="RefSeq" id="WP_160043722.1">
    <property type="nucleotide sequence ID" value="NZ_BORQ01000007.1"/>
</dbReference>
<keyword evidence="3" id="KW-0010">Activator</keyword>
<dbReference type="InterPro" id="IPR018060">
    <property type="entry name" value="HTH_AraC"/>
</dbReference>
<dbReference type="Gene3D" id="2.60.120.10">
    <property type="entry name" value="Jelly Rolls"/>
    <property type="match status" value="1"/>
</dbReference>
<dbReference type="GO" id="GO:0043565">
    <property type="term" value="F:sequence-specific DNA binding"/>
    <property type="evidence" value="ECO:0007669"/>
    <property type="project" value="InterPro"/>
</dbReference>
<dbReference type="InterPro" id="IPR020449">
    <property type="entry name" value="Tscrpt_reg_AraC-type_HTH"/>
</dbReference>
<name>A0A919XJ75_9BACL</name>
<evidence type="ECO:0000256" key="1">
    <source>
        <dbReference type="ARBA" id="ARBA00023015"/>
    </source>
</evidence>
<proteinExistence type="predicted"/>
<evidence type="ECO:0000256" key="2">
    <source>
        <dbReference type="ARBA" id="ARBA00023125"/>
    </source>
</evidence>
<dbReference type="Pfam" id="PF02311">
    <property type="entry name" value="AraC_binding"/>
    <property type="match status" value="1"/>
</dbReference>
<dbReference type="InterPro" id="IPR018062">
    <property type="entry name" value="HTH_AraC-typ_CS"/>
</dbReference>
<dbReference type="PROSITE" id="PS01124">
    <property type="entry name" value="HTH_ARAC_FAMILY_2"/>
    <property type="match status" value="1"/>
</dbReference>
<comment type="caution">
    <text evidence="6">The sequence shown here is derived from an EMBL/GenBank/DDBJ whole genome shotgun (WGS) entry which is preliminary data.</text>
</comment>